<comment type="caution">
    <text evidence="1">The sequence shown here is derived from an EMBL/GenBank/DDBJ whole genome shotgun (WGS) entry which is preliminary data.</text>
</comment>
<dbReference type="EMBL" id="JAUTXU010000029">
    <property type="protein sequence ID" value="KAK3718889.1"/>
    <property type="molecule type" value="Genomic_DNA"/>
</dbReference>
<accession>A0ACC3NL71</accession>
<evidence type="ECO:0000313" key="2">
    <source>
        <dbReference type="Proteomes" id="UP001281147"/>
    </source>
</evidence>
<dbReference type="Proteomes" id="UP001281147">
    <property type="component" value="Unassembled WGS sequence"/>
</dbReference>
<evidence type="ECO:0000313" key="1">
    <source>
        <dbReference type="EMBL" id="KAK3718889.1"/>
    </source>
</evidence>
<proteinExistence type="predicted"/>
<protein>
    <submittedName>
        <fullName evidence="1">Uncharacterized protein</fullName>
    </submittedName>
</protein>
<name>A0ACC3NL71_9PEZI</name>
<sequence length="576" mass="63751">MKVRASTEAASKDEIDEYDEWYDVWNVQDLMRERMHQKERKKSGARDNANGGNASRRPSGANSAASGNSRNTPAPAPLGRRTNALREQGRETMLDPQLDRRIKTEPKSRSTTPAVPTFAMDPAALHRQYAPPMQSWPTTPYAHSPITVMTQETSIMGSLYSTPSTESAEAELPRRASARNNRRNLSGSNQSFQVEEEVVFDDGLNEATKLKGVIWEGMAIFDSATAEMKRKRNQKKDDSVIEHLLATSKIVEPTECVFDAEGELRRERLITGNPEVEDGRSPLKGESSPEPSSPQPPKKKKAGKKPRQALVEKDVNTARVTSRRGESHHPPFGNQQRRGPYFDGGDEEDDELTYGRSRPRRRHGVSIHRDNSGPDITFDNPPQMSTLTSGFRPPYQPGPAQARGHAMDHNGNVNRTHQRQPSYQYGGGFRPTNNQNPLNTMPPPNFGSFGQLNGMSMLQQGTFSNNNPFSFGGMQALAAFTAQQHHQQQYGMGQHSFINENNSSNPFQTQNQSGVPNNNAWDPFGLGPQDMGMPIGPDTGLQANADFVPMNPLFFSSNQGGPEDDEATISPPVSDR</sequence>
<reference evidence="1" key="1">
    <citation type="submission" date="2023-07" db="EMBL/GenBank/DDBJ databases">
        <title>Black Yeasts Isolated from many extreme environments.</title>
        <authorList>
            <person name="Coleine C."/>
            <person name="Stajich J.E."/>
            <person name="Selbmann L."/>
        </authorList>
    </citation>
    <scope>NUCLEOTIDE SEQUENCE</scope>
    <source>
        <strain evidence="1">CCFEE 5714</strain>
    </source>
</reference>
<organism evidence="1 2">
    <name type="scientific">Vermiconidia calcicola</name>
    <dbReference type="NCBI Taxonomy" id="1690605"/>
    <lineage>
        <taxon>Eukaryota</taxon>
        <taxon>Fungi</taxon>
        <taxon>Dikarya</taxon>
        <taxon>Ascomycota</taxon>
        <taxon>Pezizomycotina</taxon>
        <taxon>Dothideomycetes</taxon>
        <taxon>Dothideomycetidae</taxon>
        <taxon>Mycosphaerellales</taxon>
        <taxon>Extremaceae</taxon>
        <taxon>Vermiconidia</taxon>
    </lineage>
</organism>
<gene>
    <name evidence="1" type="ORF">LTR37_004805</name>
</gene>
<keyword evidence="2" id="KW-1185">Reference proteome</keyword>